<dbReference type="STRING" id="103827.A0A158RBU4"/>
<gene>
    <name evidence="1" type="ORF">TCLT_LOCUS5622</name>
</gene>
<evidence type="ECO:0000313" key="2">
    <source>
        <dbReference type="Proteomes" id="UP000276776"/>
    </source>
</evidence>
<keyword evidence="2" id="KW-1185">Reference proteome</keyword>
<dbReference type="OMA" id="NTWMKFQ"/>
<dbReference type="GO" id="GO:0070129">
    <property type="term" value="P:regulation of mitochondrial translation"/>
    <property type="evidence" value="ECO:0007669"/>
    <property type="project" value="TreeGrafter"/>
</dbReference>
<protein>
    <submittedName>
        <fullName evidence="3">Rod_C domain-containing protein</fullName>
    </submittedName>
</protein>
<dbReference type="Proteomes" id="UP000276776">
    <property type="component" value="Unassembled WGS sequence"/>
</dbReference>
<dbReference type="OrthoDB" id="185373at2759"/>
<dbReference type="GO" id="GO:0005739">
    <property type="term" value="C:mitochondrion"/>
    <property type="evidence" value="ECO:0007669"/>
    <property type="project" value="TreeGrafter"/>
</dbReference>
<organism evidence="3">
    <name type="scientific">Thelazia callipaeda</name>
    <name type="common">Oriental eyeworm</name>
    <name type="synonym">Parasitic nematode</name>
    <dbReference type="NCBI Taxonomy" id="103827"/>
    <lineage>
        <taxon>Eukaryota</taxon>
        <taxon>Metazoa</taxon>
        <taxon>Ecdysozoa</taxon>
        <taxon>Nematoda</taxon>
        <taxon>Chromadorea</taxon>
        <taxon>Rhabditida</taxon>
        <taxon>Spirurina</taxon>
        <taxon>Spiruromorpha</taxon>
        <taxon>Thelazioidea</taxon>
        <taxon>Thelaziidae</taxon>
        <taxon>Thelazia</taxon>
    </lineage>
</organism>
<reference evidence="1 2" key="2">
    <citation type="submission" date="2018-11" db="EMBL/GenBank/DDBJ databases">
        <authorList>
            <consortium name="Pathogen Informatics"/>
        </authorList>
    </citation>
    <scope>NUCLEOTIDE SEQUENCE [LARGE SCALE GENOMIC DNA]</scope>
</reference>
<dbReference type="GO" id="GO:0005634">
    <property type="term" value="C:nucleus"/>
    <property type="evidence" value="ECO:0007669"/>
    <property type="project" value="TreeGrafter"/>
</dbReference>
<dbReference type="EMBL" id="UYYF01004351">
    <property type="protein sequence ID" value="VDN02887.1"/>
    <property type="molecule type" value="Genomic_DNA"/>
</dbReference>
<dbReference type="GO" id="GO:0003730">
    <property type="term" value="F:mRNA 3'-UTR binding"/>
    <property type="evidence" value="ECO:0007669"/>
    <property type="project" value="TreeGrafter"/>
</dbReference>
<evidence type="ECO:0000313" key="3">
    <source>
        <dbReference type="WBParaSite" id="TCLT_0000563301-mRNA-1"/>
    </source>
</evidence>
<dbReference type="PANTHER" id="PTHR46669:SF1">
    <property type="entry name" value="LEUCINE-RICH PPR MOTIF-CONTAINING PROTEIN, MITOCHONDRIAL"/>
    <property type="match status" value="1"/>
</dbReference>
<name>A0A158RBU4_THECL</name>
<dbReference type="AlphaFoldDB" id="A0A158RBU4"/>
<dbReference type="InterPro" id="IPR033490">
    <property type="entry name" value="LRP130"/>
</dbReference>
<dbReference type="PANTHER" id="PTHR46669">
    <property type="entry name" value="LEUCINE-RICH PPR MOTIF-CONTAINING PROTEIN, MITOCHONDRIAL"/>
    <property type="match status" value="1"/>
</dbReference>
<proteinExistence type="predicted"/>
<dbReference type="WBParaSite" id="TCLT_0000563301-mRNA-1">
    <property type="protein sequence ID" value="TCLT_0000563301-mRNA-1"/>
    <property type="gene ID" value="TCLT_0000563301"/>
</dbReference>
<sequence length="807" mass="92891">MEQSPDFVVAGLRDLYCQRLIVNHDMFVQKILLPLESRNESLVKLLQRSKDTHVPFLLSLCGVTMSDATCMVKSAIANRFWKALVVTNVPITLQTMKNRLTIAIENEQTFNAFEMLQEAKTLFSLEPDEELFTILLQELSTTGSVNEVNLMLSEVNKHGLCVNMKMKASQIYSYLKNNDSSVLQLIQDSIKQYGKEIEPLILMTRCQVAIEKHDIQSLKLLLNSTEMSVKLLSDEMVIKLVWLLAQNSNDSMGKENHLLCIKLLREVKKDRGFLKLMVRETNRHSIHKMFYSALSYFHIDLHACVTSSSDDDIGRHVNWINCFSKALISADMSLDELKDLFNHINQNIYHAYFLLQHILFCILTDQFHPVLKSLRIALELLKILDPNCAKIHVIRPLLVRSFSVNDCLQILSSFMSAGYTDIVYLDQSVIKKHLIYPLIAADDTVKEERKLNVEHLTRVLNIIRKELSEENVYNFSKFILMPNSTSAKWLEEQMGYFKTSEDRRGGMSLETLKKCVFNENLNGIQEFIRTSGFDNIPSQLLQSIIKLIIRKAEWNMLIECIKRLHKCKIGEDFFTIVDAISVISRHLEEFKSLDMTLDFIHYLQSSIDCTVITEFYLITVDFSDTHLSNYHVQKSVRKLVQTTSEALSEDVRSLISCSRLFRKLADNNWIHCGPFETISTPFASVALKKLVFGFEEALKVCCNFQFSNFPNGIICLLIYAGKINDEILVNRALSASRKYWPEWKVTVTHAAVLIYLGKLRKASDLLQKVHNFHLNYLNIFSNSLGYNIHDRACIRLAKDCLETCCKY</sequence>
<accession>A0A158RBU4</accession>
<evidence type="ECO:0000313" key="1">
    <source>
        <dbReference type="EMBL" id="VDN02887.1"/>
    </source>
</evidence>
<reference evidence="3" key="1">
    <citation type="submission" date="2016-04" db="UniProtKB">
        <authorList>
            <consortium name="WormBaseParasite"/>
        </authorList>
    </citation>
    <scope>IDENTIFICATION</scope>
</reference>